<feature type="transmembrane region" description="Helical" evidence="9">
    <location>
        <begin position="155"/>
        <end position="176"/>
    </location>
</feature>
<feature type="transmembrane region" description="Helical" evidence="9">
    <location>
        <begin position="223"/>
        <end position="244"/>
    </location>
</feature>
<proteinExistence type="inferred from homology"/>
<feature type="non-terminal residue" evidence="10">
    <location>
        <position position="864"/>
    </location>
</feature>
<evidence type="ECO:0000256" key="8">
    <source>
        <dbReference type="SAM" id="MobiDB-lite"/>
    </source>
</evidence>
<dbReference type="GO" id="GO:0005886">
    <property type="term" value="C:plasma membrane"/>
    <property type="evidence" value="ECO:0007669"/>
    <property type="project" value="UniProtKB-SubCell"/>
</dbReference>
<feature type="transmembrane region" description="Helical" evidence="9">
    <location>
        <begin position="344"/>
        <end position="365"/>
    </location>
</feature>
<comment type="caution">
    <text evidence="10">The sequence shown here is derived from an EMBL/GenBank/DDBJ whole genome shotgun (WGS) entry which is preliminary data.</text>
</comment>
<dbReference type="PANTHER" id="PTHR31686:SF1">
    <property type="entry name" value="SULFITE EFFLUX PUMP SSU1"/>
    <property type="match status" value="1"/>
</dbReference>
<feature type="region of interest" description="Disordered" evidence="8">
    <location>
        <begin position="80"/>
        <end position="101"/>
    </location>
</feature>
<evidence type="ECO:0000256" key="1">
    <source>
        <dbReference type="ARBA" id="ARBA00004651"/>
    </source>
</evidence>
<keyword evidence="5 9" id="KW-0812">Transmembrane</keyword>
<accession>A0A8T8T0M8</accession>
<feature type="compositionally biased region" description="Basic and acidic residues" evidence="8">
    <location>
        <begin position="719"/>
        <end position="729"/>
    </location>
</feature>
<feature type="compositionally biased region" description="Polar residues" evidence="8">
    <location>
        <begin position="1"/>
        <end position="10"/>
    </location>
</feature>
<evidence type="ECO:0000256" key="6">
    <source>
        <dbReference type="ARBA" id="ARBA00022989"/>
    </source>
</evidence>
<feature type="compositionally biased region" description="Polar residues" evidence="8">
    <location>
        <begin position="589"/>
        <end position="600"/>
    </location>
</feature>
<feature type="transmembrane region" description="Helical" evidence="9">
    <location>
        <begin position="182"/>
        <end position="203"/>
    </location>
</feature>
<gene>
    <name evidence="10" type="ORF">A4X03_0g5972</name>
</gene>
<keyword evidence="7 9" id="KW-0472">Membrane</keyword>
<dbReference type="GO" id="GO:0000319">
    <property type="term" value="F:sulfite transmembrane transporter activity"/>
    <property type="evidence" value="ECO:0007669"/>
    <property type="project" value="TreeGrafter"/>
</dbReference>
<keyword evidence="6 9" id="KW-1133">Transmembrane helix</keyword>
<feature type="transmembrane region" description="Helical" evidence="9">
    <location>
        <begin position="509"/>
        <end position="528"/>
    </location>
</feature>
<feature type="transmembrane region" description="Helical" evidence="9">
    <location>
        <begin position="288"/>
        <end position="310"/>
    </location>
</feature>
<evidence type="ECO:0000256" key="9">
    <source>
        <dbReference type="SAM" id="Phobius"/>
    </source>
</evidence>
<dbReference type="InterPro" id="IPR051629">
    <property type="entry name" value="Sulfite_efflux_TDT"/>
</dbReference>
<evidence type="ECO:0000313" key="11">
    <source>
        <dbReference type="Proteomes" id="UP000077671"/>
    </source>
</evidence>
<feature type="transmembrane region" description="Helical" evidence="9">
    <location>
        <begin position="443"/>
        <end position="464"/>
    </location>
</feature>
<organism evidence="10 11">
    <name type="scientific">Tilletia caries</name>
    <name type="common">wheat bunt fungus</name>
    <dbReference type="NCBI Taxonomy" id="13290"/>
    <lineage>
        <taxon>Eukaryota</taxon>
        <taxon>Fungi</taxon>
        <taxon>Dikarya</taxon>
        <taxon>Basidiomycota</taxon>
        <taxon>Ustilaginomycotina</taxon>
        <taxon>Exobasidiomycetes</taxon>
        <taxon>Tilletiales</taxon>
        <taxon>Tilletiaceae</taxon>
        <taxon>Tilletia</taxon>
    </lineage>
</organism>
<feature type="region of interest" description="Disordered" evidence="8">
    <location>
        <begin position="114"/>
        <end position="133"/>
    </location>
</feature>
<evidence type="ECO:0008006" key="12">
    <source>
        <dbReference type="Google" id="ProtNLM"/>
    </source>
</evidence>
<evidence type="ECO:0000313" key="10">
    <source>
        <dbReference type="EMBL" id="KAE8253163.1"/>
    </source>
</evidence>
<feature type="region of interest" description="Disordered" evidence="8">
    <location>
        <begin position="694"/>
        <end position="783"/>
    </location>
</feature>
<feature type="region of interest" description="Disordered" evidence="8">
    <location>
        <begin position="1"/>
        <end position="38"/>
    </location>
</feature>
<evidence type="ECO:0000256" key="3">
    <source>
        <dbReference type="ARBA" id="ARBA00022448"/>
    </source>
</evidence>
<name>A0A8T8T0M8_9BASI</name>
<sequence length="864" mass="92148">MEPVQQTEAGSRSREASAFAQTCQTATSDDGGPVDNFHRGRRRSAITFALDSLQSTDVIDSSIVATASTYPLAEAEMRADVDSEQDGTEVAHHTTRPKAPSIIYENRLQNGMARASEADLSPSSSLPTHRDDKATGPTGLLATLKHRALHTGPGWFGANMGFGIASILLYNMPYSFTGLQEIGLAFFVANCLLFFFLLSLTIARYVMWPRLLRVMLYHPTQAFFLGTLTMGAVTLVEVVIMALIPRLGQAWLYVGWISWWIIAAATIVVAIGVPFLTQTRQQQSFDQITGVWFLPVVAPVVCASAGSIVANAMVDAGLLAASQAGDPLSSAAVFWFSHARIQEIACYILLGIGLVPSLLWMPVYSSRLALHKLPTPVIVSCFIPVGCCGQGAYALLHISRTLRRITVITGVPPLGGVDDTFGNVISPASALSMADAVYALSQVGALILWGLGIVWLSFAVMSVLDVLSVSDIALNLGLWASTFPVGTMAASAGLLGAELNSTPLKIVSTVLSVIVVLDVTWIAVVTLVKGWTGELFHAQDLADIGGEVPTSLPPSRKYTFQPRSRSRKRTDNEGFPSPLPALADDIETSKNVHGNKSSSPKGGDLGMKLLVCITLALSTAASSTALYAGNGSNLCQLFEHAGLINLDVLGCGRVLSRAPRHGDSKEKACSALRTAGLSNLDLIGCTIKDEQIVPPSARGWDGEDRHHMPPEQPEGSHPALKEPCDEPVHPPHSKQPSFPKYTPSDPPTTHTPPSTKQPPAKHLPVEGPGPVLKGPSDKPVQPPCSTKELCKVMQEGLINIEVLGCSRVGGGGHWHRGLLPTPAPHPKPSSPHNDDTKVCKREVCTILQKAGLVNVDILGCGRIF</sequence>
<evidence type="ECO:0000256" key="5">
    <source>
        <dbReference type="ARBA" id="ARBA00022692"/>
    </source>
</evidence>
<feature type="transmembrane region" description="Helical" evidence="9">
    <location>
        <begin position="476"/>
        <end position="497"/>
    </location>
</feature>
<feature type="compositionally biased region" description="Polar residues" evidence="8">
    <location>
        <begin position="19"/>
        <end position="28"/>
    </location>
</feature>
<evidence type="ECO:0000256" key="4">
    <source>
        <dbReference type="ARBA" id="ARBA00022475"/>
    </source>
</evidence>
<dbReference type="AlphaFoldDB" id="A0A8T8T0M8"/>
<protein>
    <recommendedName>
        <fullName evidence="12">Malic acid transport protein</fullName>
    </recommendedName>
</protein>
<dbReference type="EMBL" id="LWDD02001047">
    <property type="protein sequence ID" value="KAE8253163.1"/>
    <property type="molecule type" value="Genomic_DNA"/>
</dbReference>
<reference evidence="10" key="2">
    <citation type="journal article" date="2019" name="IMA Fungus">
        <title>Genome sequencing and comparison of five Tilletia species to identify candidate genes for the detection of regulated species infecting wheat.</title>
        <authorList>
            <person name="Nguyen H.D.T."/>
            <person name="Sultana T."/>
            <person name="Kesanakurti P."/>
            <person name="Hambleton S."/>
        </authorList>
    </citation>
    <scope>NUCLEOTIDE SEQUENCE</scope>
    <source>
        <strain evidence="10">DAOMC 238032</strain>
    </source>
</reference>
<dbReference type="InterPro" id="IPR004695">
    <property type="entry name" value="SLAC1/Mae1/Ssu1/TehA"/>
</dbReference>
<feature type="region of interest" description="Disordered" evidence="8">
    <location>
        <begin position="552"/>
        <end position="600"/>
    </location>
</feature>
<dbReference type="InterPro" id="IPR038665">
    <property type="entry name" value="Voltage-dep_anion_channel_sf"/>
</dbReference>
<keyword evidence="4" id="KW-1003">Cell membrane</keyword>
<dbReference type="CDD" id="cd09318">
    <property type="entry name" value="TDT_SSU1"/>
    <property type="match status" value="1"/>
</dbReference>
<comment type="similarity">
    <text evidence="2">Belongs to the tellurite-resistance/dicarboxylate transporter (TDT) family.</text>
</comment>
<dbReference type="Proteomes" id="UP000077671">
    <property type="component" value="Unassembled WGS sequence"/>
</dbReference>
<dbReference type="PANTHER" id="PTHR31686">
    <property type="match status" value="1"/>
</dbReference>
<dbReference type="Gene3D" id="1.50.10.150">
    <property type="entry name" value="Voltage-dependent anion channel"/>
    <property type="match status" value="1"/>
</dbReference>
<reference evidence="10" key="1">
    <citation type="submission" date="2016-04" db="EMBL/GenBank/DDBJ databases">
        <authorList>
            <person name="Nguyen H.D."/>
            <person name="Kesanakurti P."/>
            <person name="Cullis J."/>
            <person name="Levesque C.A."/>
            <person name="Hambleton S."/>
        </authorList>
    </citation>
    <scope>NUCLEOTIDE SEQUENCE</scope>
    <source>
        <strain evidence="10">DAOMC 238032</strain>
    </source>
</reference>
<feature type="transmembrane region" description="Helical" evidence="9">
    <location>
        <begin position="377"/>
        <end position="396"/>
    </location>
</feature>
<comment type="subcellular location">
    <subcellularLocation>
        <location evidence="1">Cell membrane</location>
        <topology evidence="1">Multi-pass membrane protein</topology>
    </subcellularLocation>
</comment>
<evidence type="ECO:0000256" key="7">
    <source>
        <dbReference type="ARBA" id="ARBA00023136"/>
    </source>
</evidence>
<dbReference type="Pfam" id="PF03595">
    <property type="entry name" value="SLAC1"/>
    <property type="match status" value="1"/>
</dbReference>
<feature type="compositionally biased region" description="Basic and acidic residues" evidence="8">
    <location>
        <begin position="700"/>
        <end position="709"/>
    </location>
</feature>
<keyword evidence="3" id="KW-0813">Transport</keyword>
<evidence type="ECO:0000256" key="2">
    <source>
        <dbReference type="ARBA" id="ARBA00008566"/>
    </source>
</evidence>
<feature type="transmembrane region" description="Helical" evidence="9">
    <location>
        <begin position="250"/>
        <end position="276"/>
    </location>
</feature>